<dbReference type="Proteomes" id="UP001066276">
    <property type="component" value="Chromosome 5"/>
</dbReference>
<reference evidence="1" key="1">
    <citation type="journal article" date="2022" name="bioRxiv">
        <title>Sequencing and chromosome-scale assembly of the giantPleurodeles waltlgenome.</title>
        <authorList>
            <person name="Brown T."/>
            <person name="Elewa A."/>
            <person name="Iarovenko S."/>
            <person name="Subramanian E."/>
            <person name="Araus A.J."/>
            <person name="Petzold A."/>
            <person name="Susuki M."/>
            <person name="Suzuki K.-i.T."/>
            <person name="Hayashi T."/>
            <person name="Toyoda A."/>
            <person name="Oliveira C."/>
            <person name="Osipova E."/>
            <person name="Leigh N.D."/>
            <person name="Simon A."/>
            <person name="Yun M.H."/>
        </authorList>
    </citation>
    <scope>NUCLEOTIDE SEQUENCE</scope>
    <source>
        <strain evidence="1">20211129_DDA</strain>
        <tissue evidence="1">Liver</tissue>
    </source>
</reference>
<evidence type="ECO:0000313" key="2">
    <source>
        <dbReference type="Proteomes" id="UP001066276"/>
    </source>
</evidence>
<evidence type="ECO:0000313" key="1">
    <source>
        <dbReference type="EMBL" id="KAJ1149543.1"/>
    </source>
</evidence>
<protein>
    <submittedName>
        <fullName evidence="1">Uncharacterized protein</fullName>
    </submittedName>
</protein>
<sequence length="92" mass="9670">TGQCPSEAYHLEGHNLKGADSGGLLSAQCPLQEKVGVPEALDLEDGSGPSWKFPPTWTGCVPQAAPPLMGSILVVAYPELHGQLRAHKQLQG</sequence>
<dbReference type="AlphaFoldDB" id="A0AAV7RBP4"/>
<name>A0AAV7RBP4_PLEWA</name>
<organism evidence="1 2">
    <name type="scientific">Pleurodeles waltl</name>
    <name type="common">Iberian ribbed newt</name>
    <dbReference type="NCBI Taxonomy" id="8319"/>
    <lineage>
        <taxon>Eukaryota</taxon>
        <taxon>Metazoa</taxon>
        <taxon>Chordata</taxon>
        <taxon>Craniata</taxon>
        <taxon>Vertebrata</taxon>
        <taxon>Euteleostomi</taxon>
        <taxon>Amphibia</taxon>
        <taxon>Batrachia</taxon>
        <taxon>Caudata</taxon>
        <taxon>Salamandroidea</taxon>
        <taxon>Salamandridae</taxon>
        <taxon>Pleurodelinae</taxon>
        <taxon>Pleurodeles</taxon>
    </lineage>
</organism>
<dbReference type="EMBL" id="JANPWB010000009">
    <property type="protein sequence ID" value="KAJ1149543.1"/>
    <property type="molecule type" value="Genomic_DNA"/>
</dbReference>
<gene>
    <name evidence="1" type="ORF">NDU88_002350</name>
</gene>
<feature type="non-terminal residue" evidence="1">
    <location>
        <position position="1"/>
    </location>
</feature>
<comment type="caution">
    <text evidence="1">The sequence shown here is derived from an EMBL/GenBank/DDBJ whole genome shotgun (WGS) entry which is preliminary data.</text>
</comment>
<feature type="non-terminal residue" evidence="1">
    <location>
        <position position="92"/>
    </location>
</feature>
<proteinExistence type="predicted"/>
<accession>A0AAV7RBP4</accession>
<keyword evidence="2" id="KW-1185">Reference proteome</keyword>